<organism evidence="11 12">
    <name type="scientific">Phaeosphaeria nodorum (strain SN15 / ATCC MYA-4574 / FGSC 10173)</name>
    <name type="common">Glume blotch fungus</name>
    <name type="synonym">Parastagonospora nodorum</name>
    <dbReference type="NCBI Taxonomy" id="321614"/>
    <lineage>
        <taxon>Eukaryota</taxon>
        <taxon>Fungi</taxon>
        <taxon>Dikarya</taxon>
        <taxon>Ascomycota</taxon>
        <taxon>Pezizomycotina</taxon>
        <taxon>Dothideomycetes</taxon>
        <taxon>Pleosporomycetidae</taxon>
        <taxon>Pleosporales</taxon>
        <taxon>Pleosporineae</taxon>
        <taxon>Phaeosphaeriaceae</taxon>
        <taxon>Parastagonospora</taxon>
    </lineage>
</organism>
<dbReference type="EMBL" id="CP069029">
    <property type="protein sequence ID" value="QRC97751.1"/>
    <property type="molecule type" value="Genomic_DNA"/>
</dbReference>
<dbReference type="Gene3D" id="3.30.200.20">
    <property type="entry name" value="Phosphorylase Kinase, domain 1"/>
    <property type="match status" value="1"/>
</dbReference>
<accession>A0A7U2F2X3</accession>
<evidence type="ECO:0000313" key="11">
    <source>
        <dbReference type="EMBL" id="QRC97751.1"/>
    </source>
</evidence>
<keyword evidence="2" id="KW-0723">Serine/threonine-protein kinase</keyword>
<dbReference type="OMA" id="HRYRQGG"/>
<dbReference type="Proteomes" id="UP000663193">
    <property type="component" value="Chromosome 7"/>
</dbReference>
<reference evidence="12" key="1">
    <citation type="journal article" date="2021" name="BMC Genomics">
        <title>Chromosome-level genome assembly and manually-curated proteome of model necrotroph Parastagonospora nodorum Sn15 reveals a genome-wide trove of candidate effector homologs, and redundancy of virulence-related functions within an accessory chromosome.</title>
        <authorList>
            <person name="Bertazzoni S."/>
            <person name="Jones D.A.B."/>
            <person name="Phan H.T."/>
            <person name="Tan K.-C."/>
            <person name="Hane J.K."/>
        </authorList>
    </citation>
    <scope>NUCLEOTIDE SEQUENCE [LARGE SCALE GENOMIC DNA]</scope>
    <source>
        <strain evidence="12">SN15 / ATCC MYA-4574 / FGSC 10173)</strain>
    </source>
</reference>
<dbReference type="SMART" id="SM00220">
    <property type="entry name" value="S_TKc"/>
    <property type="match status" value="1"/>
</dbReference>
<evidence type="ECO:0000313" key="12">
    <source>
        <dbReference type="Proteomes" id="UP000663193"/>
    </source>
</evidence>
<comment type="catalytic activity">
    <reaction evidence="8">
        <text>L-seryl-[protein] + ATP = O-phospho-L-seryl-[protein] + ADP + H(+)</text>
        <dbReference type="Rhea" id="RHEA:17989"/>
        <dbReference type="Rhea" id="RHEA-COMP:9863"/>
        <dbReference type="Rhea" id="RHEA-COMP:11604"/>
        <dbReference type="ChEBI" id="CHEBI:15378"/>
        <dbReference type="ChEBI" id="CHEBI:29999"/>
        <dbReference type="ChEBI" id="CHEBI:30616"/>
        <dbReference type="ChEBI" id="CHEBI:83421"/>
        <dbReference type="ChEBI" id="CHEBI:456216"/>
        <dbReference type="EC" id="2.7.11.1"/>
    </reaction>
</comment>
<evidence type="ECO:0000256" key="2">
    <source>
        <dbReference type="ARBA" id="ARBA00022527"/>
    </source>
</evidence>
<dbReference type="InterPro" id="IPR051334">
    <property type="entry name" value="SRPK"/>
</dbReference>
<evidence type="ECO:0000256" key="9">
    <source>
        <dbReference type="PROSITE-ProRule" id="PRU10141"/>
    </source>
</evidence>
<dbReference type="PANTHER" id="PTHR47634:SF9">
    <property type="entry name" value="PROTEIN KINASE DOMAIN-CONTAINING PROTEIN-RELATED"/>
    <property type="match status" value="1"/>
</dbReference>
<keyword evidence="12" id="KW-1185">Reference proteome</keyword>
<sequence length="392" mass="44998">MDPWLFECKIDAEPIHRYCKGGYHPVHLEDILNNGTYRILHKLGWGGYSTVWAARNLKTNNNVAIKIAVSERCCQSREVTVLRAVAAAQSERSNCHHLMTMQDHFQLDGPNGTQDCLVLEILGPSVGDVLDKYFCNERLPAKLAKRIAKQTLLGLCSLHERGIAHGDLYIRNVAFTVPSLHALTEEELVQKLGKPETGQIQRKDGIPLDHGMPQYLVRPTSYPPDLKSSTNIIKLIDYGQSFQRHDTPNDHNTPLPVRAPEIIFKDTVDYRMDLWSMGCMLFELVVGQPVFDSIMISPPMLVRQMLETVNEDLPERWQEKWRVMNTDPPDEEPGICLQDWLEEMYFDGERKEEFSREDIVRVGALIRSMLRLEPSMRAEARDVLKDSWFDEE</sequence>
<evidence type="ECO:0000256" key="5">
    <source>
        <dbReference type="ARBA" id="ARBA00022777"/>
    </source>
</evidence>
<dbReference type="VEuPathDB" id="FungiDB:JI435_084890"/>
<proteinExistence type="predicted"/>
<comment type="catalytic activity">
    <reaction evidence="7">
        <text>L-threonyl-[protein] + ATP = O-phospho-L-threonyl-[protein] + ADP + H(+)</text>
        <dbReference type="Rhea" id="RHEA:46608"/>
        <dbReference type="Rhea" id="RHEA-COMP:11060"/>
        <dbReference type="Rhea" id="RHEA-COMP:11605"/>
        <dbReference type="ChEBI" id="CHEBI:15378"/>
        <dbReference type="ChEBI" id="CHEBI:30013"/>
        <dbReference type="ChEBI" id="CHEBI:30616"/>
        <dbReference type="ChEBI" id="CHEBI:61977"/>
        <dbReference type="ChEBI" id="CHEBI:456216"/>
        <dbReference type="EC" id="2.7.11.1"/>
    </reaction>
</comment>
<dbReference type="PANTHER" id="PTHR47634">
    <property type="entry name" value="PROTEIN KINASE DOMAIN-CONTAINING PROTEIN-RELATED"/>
    <property type="match status" value="1"/>
</dbReference>
<dbReference type="InterPro" id="IPR000719">
    <property type="entry name" value="Prot_kinase_dom"/>
</dbReference>
<feature type="binding site" evidence="9">
    <location>
        <position position="66"/>
    </location>
    <ligand>
        <name>ATP</name>
        <dbReference type="ChEBI" id="CHEBI:30616"/>
    </ligand>
</feature>
<dbReference type="GO" id="GO:0005524">
    <property type="term" value="F:ATP binding"/>
    <property type="evidence" value="ECO:0007669"/>
    <property type="project" value="UniProtKB-UniRule"/>
</dbReference>
<dbReference type="InterPro" id="IPR017441">
    <property type="entry name" value="Protein_kinase_ATP_BS"/>
</dbReference>
<dbReference type="OrthoDB" id="5979581at2759"/>
<dbReference type="GO" id="GO:0004674">
    <property type="term" value="F:protein serine/threonine kinase activity"/>
    <property type="evidence" value="ECO:0007669"/>
    <property type="project" value="UniProtKB-KW"/>
</dbReference>
<feature type="domain" description="Protein kinase" evidence="10">
    <location>
        <begin position="37"/>
        <end position="389"/>
    </location>
</feature>
<evidence type="ECO:0000256" key="8">
    <source>
        <dbReference type="ARBA" id="ARBA00048679"/>
    </source>
</evidence>
<dbReference type="PROSITE" id="PS00107">
    <property type="entry name" value="PROTEIN_KINASE_ATP"/>
    <property type="match status" value="1"/>
</dbReference>
<keyword evidence="5" id="KW-0418">Kinase</keyword>
<evidence type="ECO:0000256" key="6">
    <source>
        <dbReference type="ARBA" id="ARBA00022840"/>
    </source>
</evidence>
<evidence type="ECO:0000256" key="7">
    <source>
        <dbReference type="ARBA" id="ARBA00047899"/>
    </source>
</evidence>
<dbReference type="SUPFAM" id="SSF56112">
    <property type="entry name" value="Protein kinase-like (PK-like)"/>
    <property type="match status" value="1"/>
</dbReference>
<gene>
    <name evidence="11" type="ORF">JI435_084890</name>
</gene>
<dbReference type="InterPro" id="IPR011009">
    <property type="entry name" value="Kinase-like_dom_sf"/>
</dbReference>
<keyword evidence="4 9" id="KW-0547">Nucleotide-binding</keyword>
<evidence type="ECO:0000259" key="10">
    <source>
        <dbReference type="PROSITE" id="PS50011"/>
    </source>
</evidence>
<evidence type="ECO:0000256" key="4">
    <source>
        <dbReference type="ARBA" id="ARBA00022741"/>
    </source>
</evidence>
<protein>
    <recommendedName>
        <fullName evidence="1">non-specific serine/threonine protein kinase</fullName>
        <ecNumber evidence="1">2.7.11.1</ecNumber>
    </recommendedName>
</protein>
<dbReference type="AlphaFoldDB" id="A0A7U2F2X3"/>
<name>A0A7U2F2X3_PHANO</name>
<dbReference type="EC" id="2.7.11.1" evidence="1"/>
<dbReference type="Pfam" id="PF00069">
    <property type="entry name" value="Pkinase"/>
    <property type="match status" value="2"/>
</dbReference>
<dbReference type="Gene3D" id="1.10.510.10">
    <property type="entry name" value="Transferase(Phosphotransferase) domain 1"/>
    <property type="match status" value="1"/>
</dbReference>
<evidence type="ECO:0000256" key="3">
    <source>
        <dbReference type="ARBA" id="ARBA00022679"/>
    </source>
</evidence>
<keyword evidence="6 9" id="KW-0067">ATP-binding</keyword>
<keyword evidence="3" id="KW-0808">Transferase</keyword>
<dbReference type="PROSITE" id="PS50011">
    <property type="entry name" value="PROTEIN_KINASE_DOM"/>
    <property type="match status" value="1"/>
</dbReference>
<evidence type="ECO:0000256" key="1">
    <source>
        <dbReference type="ARBA" id="ARBA00012513"/>
    </source>
</evidence>